<gene>
    <name evidence="2" type="ORF">RIMI_LOCUS20360041</name>
</gene>
<name>A0ABN9MFS3_9NEOB</name>
<evidence type="ECO:0000313" key="3">
    <source>
        <dbReference type="Proteomes" id="UP001176940"/>
    </source>
</evidence>
<feature type="region of interest" description="Disordered" evidence="1">
    <location>
        <begin position="132"/>
        <end position="158"/>
    </location>
</feature>
<dbReference type="EMBL" id="CAUEEQ010067897">
    <property type="protein sequence ID" value="CAJ0965503.1"/>
    <property type="molecule type" value="Genomic_DNA"/>
</dbReference>
<protein>
    <submittedName>
        <fullName evidence="2">Uncharacterized protein</fullName>
    </submittedName>
</protein>
<accession>A0ABN9MFS3</accession>
<dbReference type="Proteomes" id="UP001176940">
    <property type="component" value="Unassembled WGS sequence"/>
</dbReference>
<proteinExistence type="predicted"/>
<comment type="caution">
    <text evidence="2">The sequence shown here is derived from an EMBL/GenBank/DDBJ whole genome shotgun (WGS) entry which is preliminary data.</text>
</comment>
<organism evidence="2 3">
    <name type="scientific">Ranitomeya imitator</name>
    <name type="common">mimic poison frog</name>
    <dbReference type="NCBI Taxonomy" id="111125"/>
    <lineage>
        <taxon>Eukaryota</taxon>
        <taxon>Metazoa</taxon>
        <taxon>Chordata</taxon>
        <taxon>Craniata</taxon>
        <taxon>Vertebrata</taxon>
        <taxon>Euteleostomi</taxon>
        <taxon>Amphibia</taxon>
        <taxon>Batrachia</taxon>
        <taxon>Anura</taxon>
        <taxon>Neobatrachia</taxon>
        <taxon>Hyloidea</taxon>
        <taxon>Dendrobatidae</taxon>
        <taxon>Dendrobatinae</taxon>
        <taxon>Ranitomeya</taxon>
    </lineage>
</organism>
<sequence>MMLKKAIQNLSEEAYNKAMKPRRDRQPRPANEGAHPVVHLCVEGTMKQEVVHAFQQGTTMLPRTIPVLRAPTLQIVPHTQFPMEAAPSQVPKLRGDPDRIQKMQTHPKIPTWAVPERQRPLEMGQQNPIVKEFPWQSPDLPHSQTPPTNYLQNQGSVSRKMSMRCAKILHLPSPVSHSWKKG</sequence>
<evidence type="ECO:0000313" key="2">
    <source>
        <dbReference type="EMBL" id="CAJ0965503.1"/>
    </source>
</evidence>
<evidence type="ECO:0000256" key="1">
    <source>
        <dbReference type="SAM" id="MobiDB-lite"/>
    </source>
</evidence>
<feature type="compositionally biased region" description="Polar residues" evidence="1">
    <location>
        <begin position="142"/>
        <end position="158"/>
    </location>
</feature>
<reference evidence="2" key="1">
    <citation type="submission" date="2023-07" db="EMBL/GenBank/DDBJ databases">
        <authorList>
            <person name="Stuckert A."/>
        </authorList>
    </citation>
    <scope>NUCLEOTIDE SEQUENCE</scope>
</reference>
<keyword evidence="3" id="KW-1185">Reference proteome</keyword>
<feature type="region of interest" description="Disordered" evidence="1">
    <location>
        <begin position="14"/>
        <end position="34"/>
    </location>
</feature>